<organism evidence="7 8">
    <name type="scientific">Euroglyphus maynei</name>
    <name type="common">Mayne's house dust mite</name>
    <dbReference type="NCBI Taxonomy" id="6958"/>
    <lineage>
        <taxon>Eukaryota</taxon>
        <taxon>Metazoa</taxon>
        <taxon>Ecdysozoa</taxon>
        <taxon>Arthropoda</taxon>
        <taxon>Chelicerata</taxon>
        <taxon>Arachnida</taxon>
        <taxon>Acari</taxon>
        <taxon>Acariformes</taxon>
        <taxon>Sarcoptiformes</taxon>
        <taxon>Astigmata</taxon>
        <taxon>Psoroptidia</taxon>
        <taxon>Analgoidea</taxon>
        <taxon>Pyroglyphidae</taxon>
        <taxon>Pyroglyphinae</taxon>
        <taxon>Euroglyphus</taxon>
    </lineage>
</organism>
<dbReference type="InterPro" id="IPR007271">
    <property type="entry name" value="Nuc_sug_transpt"/>
</dbReference>
<dbReference type="Proteomes" id="UP000194236">
    <property type="component" value="Unassembled WGS sequence"/>
</dbReference>
<sequence length="128" mass="14789">MNANKTIFMKYGTLLLITLQTTILVLTLRYSRKNSSPDEAYFNSTAVLFSEFVKFLICIVVIIYSDSIRGLYYVLRDEVFGKPKELSKILLPAFLYTVQNNLLFLALTNLDAATYQVLILLIFWHFSK</sequence>
<feature type="transmembrane region" description="Helical" evidence="6">
    <location>
        <begin position="6"/>
        <end position="28"/>
    </location>
</feature>
<comment type="subcellular location">
    <subcellularLocation>
        <location evidence="1">Membrane</location>
        <topology evidence="1">Multi-pass membrane protein</topology>
    </subcellularLocation>
</comment>
<comment type="caution">
    <text evidence="7">The sequence shown here is derived from an EMBL/GenBank/DDBJ whole genome shotgun (WGS) entry which is preliminary data.</text>
</comment>
<keyword evidence="2" id="KW-0762">Sugar transport</keyword>
<keyword evidence="3 6" id="KW-0812">Transmembrane</keyword>
<name>A0A1Y3BPA5_EURMA</name>
<keyword evidence="2" id="KW-0813">Transport</keyword>
<evidence type="ECO:0000256" key="6">
    <source>
        <dbReference type="SAM" id="Phobius"/>
    </source>
</evidence>
<protein>
    <submittedName>
        <fullName evidence="7">Uncharacterized protein</fullName>
    </submittedName>
</protein>
<reference evidence="7 8" key="1">
    <citation type="submission" date="2017-03" db="EMBL/GenBank/DDBJ databases">
        <title>Genome Survey of Euroglyphus maynei.</title>
        <authorList>
            <person name="Arlian L.G."/>
            <person name="Morgan M.S."/>
            <person name="Rider S.D."/>
        </authorList>
    </citation>
    <scope>NUCLEOTIDE SEQUENCE [LARGE SCALE GENOMIC DNA]</scope>
    <source>
        <strain evidence="7">Arlian Lab</strain>
        <tissue evidence="7">Whole body</tissue>
    </source>
</reference>
<evidence type="ECO:0000313" key="8">
    <source>
        <dbReference type="Proteomes" id="UP000194236"/>
    </source>
</evidence>
<keyword evidence="8" id="KW-1185">Reference proteome</keyword>
<dbReference type="GO" id="GO:0000139">
    <property type="term" value="C:Golgi membrane"/>
    <property type="evidence" value="ECO:0007669"/>
    <property type="project" value="InterPro"/>
</dbReference>
<evidence type="ECO:0000256" key="5">
    <source>
        <dbReference type="ARBA" id="ARBA00023136"/>
    </source>
</evidence>
<dbReference type="PANTHER" id="PTHR10231">
    <property type="entry name" value="NUCLEOTIDE-SUGAR TRANSMEMBRANE TRANSPORTER"/>
    <property type="match status" value="1"/>
</dbReference>
<keyword evidence="4 6" id="KW-1133">Transmembrane helix</keyword>
<evidence type="ECO:0000313" key="7">
    <source>
        <dbReference type="EMBL" id="OTF81778.1"/>
    </source>
</evidence>
<keyword evidence="5 6" id="KW-0472">Membrane</keyword>
<feature type="transmembrane region" description="Helical" evidence="6">
    <location>
        <begin position="102"/>
        <end position="124"/>
    </location>
</feature>
<dbReference type="GO" id="GO:0015165">
    <property type="term" value="F:pyrimidine nucleotide-sugar transmembrane transporter activity"/>
    <property type="evidence" value="ECO:0007669"/>
    <property type="project" value="InterPro"/>
</dbReference>
<dbReference type="EMBL" id="MUJZ01011798">
    <property type="protein sequence ID" value="OTF81778.1"/>
    <property type="molecule type" value="Genomic_DNA"/>
</dbReference>
<evidence type="ECO:0000256" key="3">
    <source>
        <dbReference type="ARBA" id="ARBA00022692"/>
    </source>
</evidence>
<proteinExistence type="predicted"/>
<gene>
    <name evidence="7" type="ORF">BLA29_011382</name>
</gene>
<evidence type="ECO:0000256" key="4">
    <source>
        <dbReference type="ARBA" id="ARBA00022989"/>
    </source>
</evidence>
<evidence type="ECO:0000256" key="1">
    <source>
        <dbReference type="ARBA" id="ARBA00004141"/>
    </source>
</evidence>
<dbReference type="AlphaFoldDB" id="A0A1Y3BPA5"/>
<feature type="transmembrane region" description="Helical" evidence="6">
    <location>
        <begin position="40"/>
        <end position="64"/>
    </location>
</feature>
<accession>A0A1Y3BPA5</accession>
<dbReference type="OrthoDB" id="408493at2759"/>
<evidence type="ECO:0000256" key="2">
    <source>
        <dbReference type="ARBA" id="ARBA00022597"/>
    </source>
</evidence>
<dbReference type="Pfam" id="PF04142">
    <property type="entry name" value="Nuc_sug_transp"/>
    <property type="match status" value="1"/>
</dbReference>